<evidence type="ECO:0000313" key="3">
    <source>
        <dbReference type="EMBL" id="MFD2965692.1"/>
    </source>
</evidence>
<reference evidence="4" key="1">
    <citation type="journal article" date="2019" name="Int. J. Syst. Evol. Microbiol.">
        <title>The Global Catalogue of Microorganisms (GCM) 10K type strain sequencing project: providing services to taxonomists for standard genome sequencing and annotation.</title>
        <authorList>
            <consortium name="The Broad Institute Genomics Platform"/>
            <consortium name="The Broad Institute Genome Sequencing Center for Infectious Disease"/>
            <person name="Wu L."/>
            <person name="Ma J."/>
        </authorList>
    </citation>
    <scope>NUCLEOTIDE SEQUENCE [LARGE SCALE GENOMIC DNA]</scope>
    <source>
        <strain evidence="4">KCTC 23098</strain>
    </source>
</reference>
<evidence type="ECO:0000259" key="2">
    <source>
        <dbReference type="Pfam" id="PF09992"/>
    </source>
</evidence>
<proteinExistence type="predicted"/>
<protein>
    <submittedName>
        <fullName evidence="3">Phosphodiester glycosidase family protein</fullName>
    </submittedName>
</protein>
<gene>
    <name evidence="3" type="ORF">ACFS6J_28080</name>
</gene>
<feature type="signal peptide" evidence="1">
    <location>
        <begin position="1"/>
        <end position="25"/>
    </location>
</feature>
<feature type="chain" id="PRO_5046755367" evidence="1">
    <location>
        <begin position="26"/>
        <end position="280"/>
    </location>
</feature>
<keyword evidence="1" id="KW-0732">Signal</keyword>
<evidence type="ECO:0000313" key="4">
    <source>
        <dbReference type="Proteomes" id="UP001597560"/>
    </source>
</evidence>
<keyword evidence="3" id="KW-0378">Hydrolase</keyword>
<dbReference type="PANTHER" id="PTHR40446:SF2">
    <property type="entry name" value="N-ACETYLGLUCOSAMINE-1-PHOSPHODIESTER ALPHA-N-ACETYLGLUCOSAMINIDASE"/>
    <property type="match status" value="1"/>
</dbReference>
<comment type="caution">
    <text evidence="3">The sequence shown here is derived from an EMBL/GenBank/DDBJ whole genome shotgun (WGS) entry which is preliminary data.</text>
</comment>
<accession>A0ABW6B8H4</accession>
<dbReference type="InterPro" id="IPR018711">
    <property type="entry name" value="NAGPA"/>
</dbReference>
<evidence type="ECO:0000256" key="1">
    <source>
        <dbReference type="SAM" id="SignalP"/>
    </source>
</evidence>
<sequence>MNKKIAPILLSFLLLSQLLVFGQSADSVAVLNKEWKIIPIKKGVTWKQGHFEKLFGSQQEINLVEIDLKKHRKNIHLAADPKELKKTSEFATEAGALVAINGGFFDMKNGGSWDYVKVDNHVVNTTKKKTDRANAILLIDKKAIEIQPDSAVNYEQSTKPNILLSGPLLIHRGQDAALANNPFNTNRHPRSAVAITRKNKLIFLVVDGRNSQAAGMNLSELTQTLRWLGAKHAMNVDGGGSSTLYVKGATANGVVNHPSDNKQFDHEGQRPVANIIYLKE</sequence>
<keyword evidence="4" id="KW-1185">Reference proteome</keyword>
<dbReference type="Proteomes" id="UP001597560">
    <property type="component" value="Unassembled WGS sequence"/>
</dbReference>
<name>A0ABW6B8H4_9SPHI</name>
<dbReference type="EMBL" id="JBHUPA010000039">
    <property type="protein sequence ID" value="MFD2965692.1"/>
    <property type="molecule type" value="Genomic_DNA"/>
</dbReference>
<dbReference type="Pfam" id="PF09992">
    <property type="entry name" value="NAGPA"/>
    <property type="match status" value="1"/>
</dbReference>
<feature type="domain" description="Phosphodiester glycosidase" evidence="2">
    <location>
        <begin position="95"/>
        <end position="278"/>
    </location>
</feature>
<dbReference type="PANTHER" id="PTHR40446">
    <property type="entry name" value="N-ACETYLGLUCOSAMINE-1-PHOSPHODIESTER ALPHA-N-ACETYLGLUCOSAMINIDASE"/>
    <property type="match status" value="1"/>
</dbReference>
<organism evidence="3 4">
    <name type="scientific">Olivibacter jilunii</name>
    <dbReference type="NCBI Taxonomy" id="985016"/>
    <lineage>
        <taxon>Bacteria</taxon>
        <taxon>Pseudomonadati</taxon>
        <taxon>Bacteroidota</taxon>
        <taxon>Sphingobacteriia</taxon>
        <taxon>Sphingobacteriales</taxon>
        <taxon>Sphingobacteriaceae</taxon>
        <taxon>Olivibacter</taxon>
    </lineage>
</organism>
<dbReference type="RefSeq" id="WP_377613601.1">
    <property type="nucleotide sequence ID" value="NZ_JBHUPA010000039.1"/>
</dbReference>
<keyword evidence="3" id="KW-0326">Glycosidase</keyword>
<dbReference type="GO" id="GO:0016798">
    <property type="term" value="F:hydrolase activity, acting on glycosyl bonds"/>
    <property type="evidence" value="ECO:0007669"/>
    <property type="project" value="UniProtKB-KW"/>
</dbReference>